<dbReference type="STRING" id="8496.A0A151P4F2"/>
<evidence type="ECO:0000313" key="2">
    <source>
        <dbReference type="EMBL" id="KYO43944.1"/>
    </source>
</evidence>
<dbReference type="Pfam" id="PF14214">
    <property type="entry name" value="Helitron_like_N"/>
    <property type="match status" value="1"/>
</dbReference>
<name>A0A151P4F2_ALLMI</name>
<evidence type="ECO:0000259" key="1">
    <source>
        <dbReference type="Pfam" id="PF14214"/>
    </source>
</evidence>
<dbReference type="AlphaFoldDB" id="A0A151P4F2"/>
<comment type="caution">
    <text evidence="2">The sequence shown here is derived from an EMBL/GenBank/DDBJ whole genome shotgun (WGS) entry which is preliminary data.</text>
</comment>
<protein>
    <recommendedName>
        <fullName evidence="1">Helitron helicase-like domain-containing protein</fullName>
    </recommendedName>
</protein>
<reference evidence="2 3" key="1">
    <citation type="journal article" date="2012" name="Genome Biol.">
        <title>Sequencing three crocodilian genomes to illuminate the evolution of archosaurs and amniotes.</title>
        <authorList>
            <person name="St John J.A."/>
            <person name="Braun E.L."/>
            <person name="Isberg S.R."/>
            <person name="Miles L.G."/>
            <person name="Chong A.Y."/>
            <person name="Gongora J."/>
            <person name="Dalzell P."/>
            <person name="Moran C."/>
            <person name="Bed'hom B."/>
            <person name="Abzhanov A."/>
            <person name="Burgess S.C."/>
            <person name="Cooksey A.M."/>
            <person name="Castoe T.A."/>
            <person name="Crawford N.G."/>
            <person name="Densmore L.D."/>
            <person name="Drew J.C."/>
            <person name="Edwards S.V."/>
            <person name="Faircloth B.C."/>
            <person name="Fujita M.K."/>
            <person name="Greenwold M.J."/>
            <person name="Hoffmann F.G."/>
            <person name="Howard J.M."/>
            <person name="Iguchi T."/>
            <person name="Janes D.E."/>
            <person name="Khan S.Y."/>
            <person name="Kohno S."/>
            <person name="de Koning A.J."/>
            <person name="Lance S.L."/>
            <person name="McCarthy F.M."/>
            <person name="McCormack J.E."/>
            <person name="Merchant M.E."/>
            <person name="Peterson D.G."/>
            <person name="Pollock D.D."/>
            <person name="Pourmand N."/>
            <person name="Raney B.J."/>
            <person name="Roessler K.A."/>
            <person name="Sanford J.R."/>
            <person name="Sawyer R.H."/>
            <person name="Schmidt C.J."/>
            <person name="Triplett E.W."/>
            <person name="Tuberville T.D."/>
            <person name="Venegas-Anaya M."/>
            <person name="Howard J.T."/>
            <person name="Jarvis E.D."/>
            <person name="Guillette L.J.Jr."/>
            <person name="Glenn T.C."/>
            <person name="Green R.E."/>
            <person name="Ray D.A."/>
        </authorList>
    </citation>
    <scope>NUCLEOTIDE SEQUENCE [LARGE SCALE GENOMIC DNA]</scope>
    <source>
        <strain evidence="2">KSC_2009_1</strain>
    </source>
</reference>
<evidence type="ECO:0000313" key="3">
    <source>
        <dbReference type="Proteomes" id="UP000050525"/>
    </source>
</evidence>
<dbReference type="InterPro" id="IPR025476">
    <property type="entry name" value="Helitron_helicase-like"/>
</dbReference>
<organism evidence="2 3">
    <name type="scientific">Alligator mississippiensis</name>
    <name type="common">American alligator</name>
    <dbReference type="NCBI Taxonomy" id="8496"/>
    <lineage>
        <taxon>Eukaryota</taxon>
        <taxon>Metazoa</taxon>
        <taxon>Chordata</taxon>
        <taxon>Craniata</taxon>
        <taxon>Vertebrata</taxon>
        <taxon>Euteleostomi</taxon>
        <taxon>Archelosauria</taxon>
        <taxon>Archosauria</taxon>
        <taxon>Crocodylia</taxon>
        <taxon>Alligatoridae</taxon>
        <taxon>Alligatorinae</taxon>
        <taxon>Alligator</taxon>
    </lineage>
</organism>
<accession>A0A151P4F2</accession>
<dbReference type="PANTHER" id="PTHR45786">
    <property type="entry name" value="DNA BINDING PROTEIN-LIKE"/>
    <property type="match status" value="1"/>
</dbReference>
<feature type="domain" description="Helitron helicase-like" evidence="1">
    <location>
        <begin position="1"/>
        <end position="141"/>
    </location>
</feature>
<gene>
    <name evidence="2" type="ORF">Y1Q_0012895</name>
</gene>
<dbReference type="EMBL" id="AKHW03001049">
    <property type="protein sequence ID" value="KYO43944.1"/>
    <property type="molecule type" value="Genomic_DNA"/>
</dbReference>
<dbReference type="PANTHER" id="PTHR45786:SF74">
    <property type="entry name" value="ATP-DEPENDENT DNA HELICASE"/>
    <property type="match status" value="1"/>
</dbReference>
<sequence>MYAKIEAEGLRFIRMKQKKLRVENYVHLRDAMNNDGDAANVGQLVILPSSFIDGPHYMHERTQDAMTYVQNCSCPDLFITFTCNPAWVEVANELMLGQKPQDWHDLLPRVFRQKVKALMNLINKGKIFGAIQCYMYTTEWQ</sequence>
<dbReference type="Proteomes" id="UP000050525">
    <property type="component" value="Unassembled WGS sequence"/>
</dbReference>
<proteinExistence type="predicted"/>
<keyword evidence="3" id="KW-1185">Reference proteome</keyword>